<comment type="caution">
    <text evidence="1">The sequence shown here is derived from an EMBL/GenBank/DDBJ whole genome shotgun (WGS) entry which is preliminary data.</text>
</comment>
<organism evidence="1 2">
    <name type="scientific">Sulfitobacter aestuariivivens</name>
    <dbReference type="NCBI Taxonomy" id="2766981"/>
    <lineage>
        <taxon>Bacteria</taxon>
        <taxon>Pseudomonadati</taxon>
        <taxon>Pseudomonadota</taxon>
        <taxon>Alphaproteobacteria</taxon>
        <taxon>Rhodobacterales</taxon>
        <taxon>Roseobacteraceae</taxon>
        <taxon>Sulfitobacter</taxon>
    </lineage>
</organism>
<dbReference type="NCBIfam" id="NF045922">
    <property type="entry name" value="CarotHydtaseCrtCRhod"/>
    <property type="match status" value="1"/>
</dbReference>
<sequence length="278" mass="31306">MGFIGSVFSPWYHWSGRGDPANNCCINVATYGPGGRFTMTDRGRTALRRESDSLTVGPSQMRWMGDALEIDIDEVSSPPLISRVRGRITLRPSAVTNVELPLTPDGAHVWRPFAPTSRINVALQAPGWQFDGHGYFDANFGTRPLEHDFSYWTWGRYPTASGSTCFYDADRRDGTSLEAAIGFDRDGKAQVVPAPPRTKFRRSNWALRRETRADHGVTPRQIKPMLDAPFYNRAIVETQIDGEIVQGVHEALDLKRYASPLLKPMLAVRVPRRARWQF</sequence>
<evidence type="ECO:0000313" key="1">
    <source>
        <dbReference type="EMBL" id="MBD3665060.1"/>
    </source>
</evidence>
<name>A0A927D4U7_9RHOB</name>
<dbReference type="CDD" id="cd21471">
    <property type="entry name" value="CrtC-like"/>
    <property type="match status" value="1"/>
</dbReference>
<reference evidence="1" key="1">
    <citation type="submission" date="2020-08" db="EMBL/GenBank/DDBJ databases">
        <title>Sulfitobacter aestuariivivens sp. nov., isolated from a tidal flat.</title>
        <authorList>
            <person name="Park S."/>
            <person name="Yoon J.-H."/>
        </authorList>
    </citation>
    <scope>NUCLEOTIDE SEQUENCE</scope>
    <source>
        <strain evidence="1">TSTF-M16</strain>
    </source>
</reference>
<dbReference type="SUPFAM" id="SSF159245">
    <property type="entry name" value="AttH-like"/>
    <property type="match status" value="1"/>
</dbReference>
<protein>
    <submittedName>
        <fullName evidence="1">Carotenoid 1,2-hydratase</fullName>
    </submittedName>
</protein>
<keyword evidence="2" id="KW-1185">Reference proteome</keyword>
<dbReference type="Proteomes" id="UP000635142">
    <property type="component" value="Unassembled WGS sequence"/>
</dbReference>
<dbReference type="AlphaFoldDB" id="A0A927D4U7"/>
<gene>
    <name evidence="1" type="ORF">H9Q16_14095</name>
</gene>
<evidence type="ECO:0000313" key="2">
    <source>
        <dbReference type="Proteomes" id="UP000635142"/>
    </source>
</evidence>
<dbReference type="RefSeq" id="WP_191076809.1">
    <property type="nucleotide sequence ID" value="NZ_JACTAG010000002.1"/>
</dbReference>
<accession>A0A927D4U7</accession>
<proteinExistence type="predicted"/>
<dbReference type="EMBL" id="JACTAG010000002">
    <property type="protein sequence ID" value="MBD3665060.1"/>
    <property type="molecule type" value="Genomic_DNA"/>
</dbReference>